<name>A0A380TLC3_9ZZZZ</name>
<proteinExistence type="predicted"/>
<reference evidence="1" key="1">
    <citation type="submission" date="2018-07" db="EMBL/GenBank/DDBJ databases">
        <authorList>
            <person name="Quirk P.G."/>
            <person name="Krulwich T.A."/>
        </authorList>
    </citation>
    <scope>NUCLEOTIDE SEQUENCE</scope>
</reference>
<dbReference type="EMBL" id="UIDG01000625">
    <property type="protein sequence ID" value="SUS08519.1"/>
    <property type="molecule type" value="Genomic_DNA"/>
</dbReference>
<dbReference type="AlphaFoldDB" id="A0A380TLC3"/>
<sequence length="160" mass="17085">MCCAKEAAQQSVHSPGRVADSETVGYALLDPDNWRDGKLLNAAFSRTRLRACDLSIYRVESSTAAMILEKVVSPQLQRNQSRSFAGVLRALCADIRACRDQSTNDRQFCVVDDGLDGFESHALLGFSESTAGASSNLQTAARANLVAVFGGDGSIATNLP</sequence>
<organism evidence="1">
    <name type="scientific">metagenome</name>
    <dbReference type="NCBI Taxonomy" id="256318"/>
    <lineage>
        <taxon>unclassified sequences</taxon>
        <taxon>metagenomes</taxon>
    </lineage>
</organism>
<protein>
    <submittedName>
        <fullName evidence="1">Uncharacterized protein</fullName>
    </submittedName>
</protein>
<accession>A0A380TLC3</accession>
<gene>
    <name evidence="1" type="ORF">DF3PB_710011</name>
</gene>
<evidence type="ECO:0000313" key="1">
    <source>
        <dbReference type="EMBL" id="SUS08519.1"/>
    </source>
</evidence>